<reference evidence="1 2" key="1">
    <citation type="submission" date="2022-03" db="EMBL/GenBank/DDBJ databases">
        <title>Parabacteroides sp. nov. isolated from swine feces.</title>
        <authorList>
            <person name="Bak J.E."/>
        </authorList>
    </citation>
    <scope>NUCLEOTIDE SEQUENCE [LARGE SCALE GENOMIC DNA]</scope>
    <source>
        <strain evidence="1 2">AGMB00274</strain>
    </source>
</reference>
<evidence type="ECO:0000313" key="1">
    <source>
        <dbReference type="EMBL" id="MCJ2380687.1"/>
    </source>
</evidence>
<keyword evidence="2" id="KW-1185">Reference proteome</keyword>
<sequence>MKELNLFQAQEQNEQLVTVENDQVVTTSLRVAEHFGKRHCEVLRLINTLECSDLFRARNFALSYYERKNGNITRSYPMYYLTRDGFTFLAMGFTGKVAARFKEAYINAFNDMEAMLRSSQTTEYAKQLLKTKVEAFNQRIRQSIEIGRKRHGIYYGPCGNMLPTLPFHDDVDLESNLNNLLSFVNNSYLESMYFISEMSRREEELQELKKIIARFTREIQSKIKIY</sequence>
<protein>
    <submittedName>
        <fullName evidence="1">Rha family transcriptional regulator</fullName>
    </submittedName>
</protein>
<gene>
    <name evidence="1" type="ORF">MUN53_08705</name>
</gene>
<proteinExistence type="predicted"/>
<dbReference type="RefSeq" id="WP_243324814.1">
    <property type="nucleotide sequence ID" value="NZ_JAKZMM010000018.1"/>
</dbReference>
<dbReference type="NCBIfam" id="TIGR02681">
    <property type="entry name" value="phage_pRha"/>
    <property type="match status" value="1"/>
</dbReference>
<dbReference type="InterPro" id="IPR014054">
    <property type="entry name" value="Phage_regulatory_Rha"/>
</dbReference>
<accession>A0ABT0C124</accession>
<evidence type="ECO:0000313" key="2">
    <source>
        <dbReference type="Proteomes" id="UP001165444"/>
    </source>
</evidence>
<dbReference type="Pfam" id="PF09669">
    <property type="entry name" value="Phage_pRha"/>
    <property type="match status" value="1"/>
</dbReference>
<dbReference type="Proteomes" id="UP001165444">
    <property type="component" value="Unassembled WGS sequence"/>
</dbReference>
<dbReference type="EMBL" id="JAKZMM010000018">
    <property type="protein sequence ID" value="MCJ2380687.1"/>
    <property type="molecule type" value="Genomic_DNA"/>
</dbReference>
<comment type="caution">
    <text evidence="1">The sequence shown here is derived from an EMBL/GenBank/DDBJ whole genome shotgun (WGS) entry which is preliminary data.</text>
</comment>
<organism evidence="1 2">
    <name type="scientific">Parabacteroides faecalis</name>
    <dbReference type="NCBI Taxonomy" id="2924040"/>
    <lineage>
        <taxon>Bacteria</taxon>
        <taxon>Pseudomonadati</taxon>
        <taxon>Bacteroidota</taxon>
        <taxon>Bacteroidia</taxon>
        <taxon>Bacteroidales</taxon>
        <taxon>Tannerellaceae</taxon>
        <taxon>Parabacteroides</taxon>
    </lineage>
</organism>
<name>A0ABT0C124_9BACT</name>